<comment type="similarity">
    <text evidence="1">Belongs to the pseudomonas-type ThrB family.</text>
</comment>
<dbReference type="AlphaFoldDB" id="A0A075GHE7"/>
<organism evidence="3">
    <name type="scientific">uncultured marine group II/III euryarchaeote KM3_146_G03</name>
    <dbReference type="NCBI Taxonomy" id="1457881"/>
    <lineage>
        <taxon>Archaea</taxon>
        <taxon>Methanobacteriati</taxon>
        <taxon>Methanobacteriota</taxon>
        <taxon>environmental samples</taxon>
    </lineage>
</organism>
<feature type="domain" description="Aminoglycoside phosphotransferase" evidence="2">
    <location>
        <begin position="26"/>
        <end position="252"/>
    </location>
</feature>
<keyword evidence="3" id="KW-0808">Transferase</keyword>
<accession>A0A075GHE7</accession>
<keyword evidence="3" id="KW-0418">Kinase</keyword>
<dbReference type="Gene3D" id="3.90.1200.10">
    <property type="match status" value="1"/>
</dbReference>
<reference evidence="3" key="1">
    <citation type="journal article" date="2014" name="Genome Biol. Evol.">
        <title>Pangenome evidence for extensive interdomain horizontal transfer affecting lineage core and shell genes in uncultured planktonic thaumarchaeota and euryarchaeota.</title>
        <authorList>
            <person name="Deschamps P."/>
            <person name="Zivanovic Y."/>
            <person name="Moreira D."/>
            <person name="Rodriguez-Valera F."/>
            <person name="Lopez-Garcia P."/>
        </authorList>
    </citation>
    <scope>NUCLEOTIDE SEQUENCE</scope>
</reference>
<dbReference type="InterPro" id="IPR050249">
    <property type="entry name" value="Pseudomonas-type_ThrB"/>
</dbReference>
<evidence type="ECO:0000313" key="3">
    <source>
        <dbReference type="EMBL" id="AIF01377.1"/>
    </source>
</evidence>
<gene>
    <name evidence="3" type="primary">thrB2</name>
</gene>
<dbReference type="PANTHER" id="PTHR21064">
    <property type="entry name" value="AMINOGLYCOSIDE PHOSPHOTRANSFERASE DOMAIN-CONTAINING PROTEIN-RELATED"/>
    <property type="match status" value="1"/>
</dbReference>
<dbReference type="InterPro" id="IPR011009">
    <property type="entry name" value="Kinase-like_dom_sf"/>
</dbReference>
<sequence>MAYTEVSFDEASSLVNLADIAKLKEIIPLKGGWANSNYLATLEDGTELVLKVWDERPPDEVENIIEQSCWLEKHGVPTPNPLVLKNGKRMFVKNGQAWMLMPFVSGGWLPSDPKSLYDLGRIQALLHKVPICDGISSTFSIGYVFWQQMIDEAKKNNTTTPFLELLETEMKYLKENIPDNLPQGIIHGDLYPDNVIGVEGEVRALLDFEEICIESLAMDLVTTFVGFGWEDGFPNSELWHSLLAGYESVRPLSDVEKAALPDLHRYSVLSVAAWRYWQFVINMPGTEHTNRYVEMVERLNKTLPF</sequence>
<dbReference type="Pfam" id="PF01636">
    <property type="entry name" value="APH"/>
    <property type="match status" value="1"/>
</dbReference>
<proteinExistence type="inferred from homology"/>
<dbReference type="EC" id="2.7.1.39" evidence="3"/>
<dbReference type="SUPFAM" id="SSF56112">
    <property type="entry name" value="Protein kinase-like (PK-like)"/>
    <property type="match status" value="1"/>
</dbReference>
<evidence type="ECO:0000259" key="2">
    <source>
        <dbReference type="Pfam" id="PF01636"/>
    </source>
</evidence>
<dbReference type="PANTHER" id="PTHR21064:SF6">
    <property type="entry name" value="AMINOGLYCOSIDE PHOSPHOTRANSFERASE DOMAIN-CONTAINING PROTEIN"/>
    <property type="match status" value="1"/>
</dbReference>
<dbReference type="GO" id="GO:0004413">
    <property type="term" value="F:homoserine kinase activity"/>
    <property type="evidence" value="ECO:0007669"/>
    <property type="project" value="UniProtKB-EC"/>
</dbReference>
<dbReference type="Gene3D" id="3.30.200.20">
    <property type="entry name" value="Phosphorylase Kinase, domain 1"/>
    <property type="match status" value="1"/>
</dbReference>
<dbReference type="InterPro" id="IPR002575">
    <property type="entry name" value="Aminoglycoside_PTrfase"/>
</dbReference>
<evidence type="ECO:0000256" key="1">
    <source>
        <dbReference type="ARBA" id="ARBA00038240"/>
    </source>
</evidence>
<protein>
    <submittedName>
        <fullName evidence="3">Homoserine kinase (ThrB2)</fullName>
        <ecNumber evidence="3">2.7.1.39</ecNumber>
    </submittedName>
</protein>
<name>A0A075GHE7_9EURY</name>
<dbReference type="EMBL" id="KF900619">
    <property type="protein sequence ID" value="AIF01377.1"/>
    <property type="molecule type" value="Genomic_DNA"/>
</dbReference>